<gene>
    <name evidence="2" type="ORF">HPBE_LOCUS16283</name>
</gene>
<name>A0A3P8EE50_HELPZ</name>
<feature type="region of interest" description="Disordered" evidence="1">
    <location>
        <begin position="434"/>
        <end position="502"/>
    </location>
</feature>
<dbReference type="AlphaFoldDB" id="A0A3P8EE50"/>
<evidence type="ECO:0000256" key="1">
    <source>
        <dbReference type="SAM" id="MobiDB-lite"/>
    </source>
</evidence>
<feature type="region of interest" description="Disordered" evidence="1">
    <location>
        <begin position="242"/>
        <end position="413"/>
    </location>
</feature>
<feature type="region of interest" description="Disordered" evidence="1">
    <location>
        <begin position="1"/>
        <end position="44"/>
    </location>
</feature>
<feature type="compositionally biased region" description="Low complexity" evidence="1">
    <location>
        <begin position="97"/>
        <end position="114"/>
    </location>
</feature>
<feature type="compositionally biased region" description="Polar residues" evidence="1">
    <location>
        <begin position="71"/>
        <end position="83"/>
    </location>
</feature>
<feature type="compositionally biased region" description="Basic and acidic residues" evidence="1">
    <location>
        <begin position="366"/>
        <end position="377"/>
    </location>
</feature>
<feature type="compositionally biased region" description="Basic residues" evidence="1">
    <location>
        <begin position="455"/>
        <end position="465"/>
    </location>
</feature>
<proteinExistence type="predicted"/>
<evidence type="ECO:0000313" key="2">
    <source>
        <dbReference type="EMBL" id="VDP05446.1"/>
    </source>
</evidence>
<dbReference type="EMBL" id="UZAH01029325">
    <property type="protein sequence ID" value="VDP05446.1"/>
    <property type="molecule type" value="Genomic_DNA"/>
</dbReference>
<dbReference type="Proteomes" id="UP000050761">
    <property type="component" value="Unassembled WGS sequence"/>
</dbReference>
<dbReference type="WBParaSite" id="HPBE_0001628401-mRNA-1">
    <property type="protein sequence ID" value="HPBE_0001628401-mRNA-1"/>
    <property type="gene ID" value="HPBE_0001628401"/>
</dbReference>
<feature type="compositionally biased region" description="Low complexity" evidence="1">
    <location>
        <begin position="713"/>
        <end position="724"/>
    </location>
</feature>
<evidence type="ECO:0000313" key="3">
    <source>
        <dbReference type="Proteomes" id="UP000050761"/>
    </source>
</evidence>
<organism evidence="2">
    <name type="scientific">Heligmosomoides polygyrus</name>
    <name type="common">Parasitic roundworm</name>
    <dbReference type="NCBI Taxonomy" id="6339"/>
    <lineage>
        <taxon>Eukaryota</taxon>
        <taxon>Metazoa</taxon>
        <taxon>Ecdysozoa</taxon>
        <taxon>Nematoda</taxon>
        <taxon>Chromadorea</taxon>
        <taxon>Rhabditida</taxon>
        <taxon>Rhabditina</taxon>
        <taxon>Rhabditomorpha</taxon>
        <taxon>Strongyloidea</taxon>
        <taxon>Heligmosomidae</taxon>
        <taxon>Heligmosomoides</taxon>
    </lineage>
</organism>
<feature type="compositionally biased region" description="Low complexity" evidence="1">
    <location>
        <begin position="312"/>
        <end position="322"/>
    </location>
</feature>
<accession>A0A3P8EE50</accession>
<feature type="region of interest" description="Disordered" evidence="1">
    <location>
        <begin position="705"/>
        <end position="745"/>
    </location>
</feature>
<evidence type="ECO:0000313" key="4">
    <source>
        <dbReference type="WBParaSite" id="HPBE_0001628401-mRNA-1"/>
    </source>
</evidence>
<protein>
    <submittedName>
        <fullName evidence="4">ALMS_motif domain-containing protein</fullName>
    </submittedName>
</protein>
<feature type="compositionally biased region" description="Polar residues" evidence="1">
    <location>
        <begin position="1"/>
        <end position="11"/>
    </location>
</feature>
<keyword evidence="3" id="KW-1185">Reference proteome</keyword>
<feature type="compositionally biased region" description="Basic and acidic residues" evidence="1">
    <location>
        <begin position="33"/>
        <end position="44"/>
    </location>
</feature>
<sequence length="745" mass="81812">MQLLQASSELDTAQVGKSDVLETTAHLPSSTHKRVEYREDKRRELDLLKRSSKFRNAALGSATVKVKQDESQIQNTEGENSQLPPFAFSEDEGPNKRSAASPRTPAPPVSTTSRPEVEGDANTFAEINRAVAQDEQAQRTQVKRNFEIAAPVIESGRTHGPTEDEVFTTIAEYNRWIAESGRNIVPVRLFFDTDPIIPPLKSRTDDFAAKRSIAGMSNSHEAKTVEQNAKVPIVDDNVNRDKVPAKGLNEPETFINTGSTGEKIAVSQPAQPVGAEPRRNETESTEDGSGMPTTAANGEPPEELLVADKNETSTSASAENSTVGDPATWSPGSTSAQLEPLPDDVSNVESISAPERPPPVATAQLKGKDASESESARQELVVMGSSTSTTATPSTLAMTPSKSGPVPGNSTNTLPPLLSMPSLNSLSSFSSLNTPVDIATHPQPNKVVSQEKKDNRKKTSGRIKSRPLVNNQKRKHSLNRGRQQFEVVDSDDKQTRRPGKGRVPTERIHIVGVQPGALSNITPIKADRFYQARKLIRRPRPSSGPRATQQTHNPVIITRTHPGQQIFEHTFNIEQVPSGGTRRFRVKPRRLISNTPILQHKQRGTTLDLRGSTKPNESGLYVNPVLPKAADQLLTSNGISLARGHQKQQPTAMPRTLAPPLNPGGALKVITPEQSTLRVSRQSEWDIIREELLRFKRQHREMFRSKLHKQPKQPKQAKQQQKQQRVAASGVRMLSEEPVDRFNKV</sequence>
<reference evidence="4" key="2">
    <citation type="submission" date="2019-09" db="UniProtKB">
        <authorList>
            <consortium name="WormBaseParasite"/>
        </authorList>
    </citation>
    <scope>IDENTIFICATION</scope>
</reference>
<dbReference type="OrthoDB" id="5877748at2759"/>
<feature type="compositionally biased region" description="Low complexity" evidence="1">
    <location>
        <begin position="385"/>
        <end position="401"/>
    </location>
</feature>
<feature type="compositionally biased region" description="Basic and acidic residues" evidence="1">
    <location>
        <begin position="734"/>
        <end position="745"/>
    </location>
</feature>
<reference evidence="2 3" key="1">
    <citation type="submission" date="2018-11" db="EMBL/GenBank/DDBJ databases">
        <authorList>
            <consortium name="Pathogen Informatics"/>
        </authorList>
    </citation>
    <scope>NUCLEOTIDE SEQUENCE [LARGE SCALE GENOMIC DNA]</scope>
</reference>
<feature type="region of interest" description="Disordered" evidence="1">
    <location>
        <begin position="58"/>
        <end position="118"/>
    </location>
</feature>